<dbReference type="GO" id="GO:0006783">
    <property type="term" value="P:heme biosynthetic process"/>
    <property type="evidence" value="ECO:0007669"/>
    <property type="project" value="TreeGrafter"/>
</dbReference>
<name>A0A7C3N9H8_UNCW3</name>
<dbReference type="GO" id="GO:0070819">
    <property type="term" value="F:menaquinone-dependent protoporphyrinogen oxidase activity"/>
    <property type="evidence" value="ECO:0007669"/>
    <property type="project" value="TreeGrafter"/>
</dbReference>
<dbReference type="GO" id="GO:0010181">
    <property type="term" value="F:FMN binding"/>
    <property type="evidence" value="ECO:0007669"/>
    <property type="project" value="TreeGrafter"/>
</dbReference>
<dbReference type="InterPro" id="IPR026816">
    <property type="entry name" value="Flavodoxin_dom"/>
</dbReference>
<dbReference type="AlphaFoldDB" id="A0A7C3N9H8"/>
<dbReference type="PANTHER" id="PTHR38030">
    <property type="entry name" value="PROTOPORPHYRINOGEN IX DEHYDROGENASE [MENAQUINONE]"/>
    <property type="match status" value="1"/>
</dbReference>
<evidence type="ECO:0000313" key="2">
    <source>
        <dbReference type="EMBL" id="HFK24105.1"/>
    </source>
</evidence>
<protein>
    <submittedName>
        <fullName evidence="2">Flavodoxin</fullName>
    </submittedName>
</protein>
<feature type="domain" description="Flavodoxin" evidence="1">
    <location>
        <begin position="12"/>
        <end position="99"/>
    </location>
</feature>
<dbReference type="EMBL" id="DSTT01000005">
    <property type="protein sequence ID" value="HFK24105.1"/>
    <property type="molecule type" value="Genomic_DNA"/>
</dbReference>
<dbReference type="Gene3D" id="3.40.50.360">
    <property type="match status" value="1"/>
</dbReference>
<dbReference type="InterPro" id="IPR052200">
    <property type="entry name" value="Protoporphyrinogen_IX_DH"/>
</dbReference>
<evidence type="ECO:0000259" key="1">
    <source>
        <dbReference type="Pfam" id="PF12724"/>
    </source>
</evidence>
<organism evidence="2">
    <name type="scientific">candidate division WOR-3 bacterium</name>
    <dbReference type="NCBI Taxonomy" id="2052148"/>
    <lineage>
        <taxon>Bacteria</taxon>
        <taxon>Bacteria division WOR-3</taxon>
    </lineage>
</organism>
<sequence length="166" mass="19306">MCYKKSMVNTIIVYFSYHRGNTSKIAHVIGRELNSDIARTKDATLKNLKQYDLIGLGSGIYNGKPHKSILELVDKLDESFKDKYFFIFCTSRKNQDCYLDELEMKLKSKGVKYLGRFQTFGEYDRGIFKFFGGINRGRPNIEDFQNAVLFARKLKEIVENEKLENS</sequence>
<proteinExistence type="predicted"/>
<reference evidence="2" key="1">
    <citation type="journal article" date="2020" name="mSystems">
        <title>Genome- and Community-Level Interaction Insights into Carbon Utilization and Element Cycling Functions of Hydrothermarchaeota in Hydrothermal Sediment.</title>
        <authorList>
            <person name="Zhou Z."/>
            <person name="Liu Y."/>
            <person name="Xu W."/>
            <person name="Pan J."/>
            <person name="Luo Z.H."/>
            <person name="Li M."/>
        </authorList>
    </citation>
    <scope>NUCLEOTIDE SEQUENCE [LARGE SCALE GENOMIC DNA]</scope>
    <source>
        <strain evidence="2">SpSt-464</strain>
    </source>
</reference>
<dbReference type="PANTHER" id="PTHR38030:SF2">
    <property type="entry name" value="PROTOPORPHYRINOGEN IX DEHYDROGENASE [QUINONE]"/>
    <property type="match status" value="1"/>
</dbReference>
<dbReference type="InterPro" id="IPR029039">
    <property type="entry name" value="Flavoprotein-like_sf"/>
</dbReference>
<dbReference type="SUPFAM" id="SSF52218">
    <property type="entry name" value="Flavoproteins"/>
    <property type="match status" value="1"/>
</dbReference>
<accession>A0A7C3N9H8</accession>
<gene>
    <name evidence="2" type="ORF">ENS15_05585</name>
</gene>
<dbReference type="Pfam" id="PF12724">
    <property type="entry name" value="Flavodoxin_5"/>
    <property type="match status" value="1"/>
</dbReference>
<comment type="caution">
    <text evidence="2">The sequence shown here is derived from an EMBL/GenBank/DDBJ whole genome shotgun (WGS) entry which is preliminary data.</text>
</comment>